<evidence type="ECO:0000313" key="3">
    <source>
        <dbReference type="EMBL" id="OJZ65776.1"/>
    </source>
</evidence>
<dbReference type="AlphaFoldDB" id="A0A1Q4HE21"/>
<feature type="compositionally biased region" description="Basic and acidic residues" evidence="1">
    <location>
        <begin position="1"/>
        <end position="23"/>
    </location>
</feature>
<evidence type="ECO:0000256" key="1">
    <source>
        <dbReference type="SAM" id="MobiDB-lite"/>
    </source>
</evidence>
<dbReference type="Proteomes" id="UP000186438">
    <property type="component" value="Unassembled WGS sequence"/>
</dbReference>
<keyword evidence="4" id="KW-1185">Reference proteome</keyword>
<dbReference type="RefSeq" id="WP_073880456.1">
    <property type="nucleotide sequence ID" value="NZ_MPNT01000046.1"/>
</dbReference>
<dbReference type="STRING" id="53378.BRW65_27955"/>
<dbReference type="InterPro" id="IPR038232">
    <property type="entry name" value="PknH-like_Extracell_sf"/>
</dbReference>
<evidence type="ECO:0000259" key="2">
    <source>
        <dbReference type="Pfam" id="PF14032"/>
    </source>
</evidence>
<accession>A0A1Q4HE21</accession>
<dbReference type="Pfam" id="PF14032">
    <property type="entry name" value="PknH_C"/>
    <property type="match status" value="1"/>
</dbReference>
<sequence length="262" mass="27871">MSAASRQDHAEPSSDARGRDAARRGPRLAPAVRWAVLATIGLALLLTGCTATTTGRPAAAADLGRWQPPAILPQHLADLLLKEGDVNTIAHTTGMAVRKPVTRMWHDDEMMSNPSCVDAYAPAEATTYRGSNWTALQGQILDDASSVVREHALIQVLIGFRDADSARQFFGQSKARWSSCAGRSIVITPPGHAPTTWDLGELSATDTTLAILQTQPSGRGTTCQRALGLVNNVIVDTLWCGFDTTTQASDIVSKTTAVISQA</sequence>
<comment type="caution">
    <text evidence="3">The sequence shown here is derived from an EMBL/GenBank/DDBJ whole genome shotgun (WGS) entry which is preliminary data.</text>
</comment>
<name>A0A1Q4HE21_9MYCO</name>
<organism evidence="3 4">
    <name type="scientific">Mycobacterium paraffinicum</name>
    <dbReference type="NCBI Taxonomy" id="53378"/>
    <lineage>
        <taxon>Bacteria</taxon>
        <taxon>Bacillati</taxon>
        <taxon>Actinomycetota</taxon>
        <taxon>Actinomycetes</taxon>
        <taxon>Mycobacteriales</taxon>
        <taxon>Mycobacteriaceae</taxon>
        <taxon>Mycobacterium</taxon>
    </lineage>
</organism>
<dbReference type="Gene3D" id="3.40.1000.70">
    <property type="entry name" value="PknH-like extracellular domain"/>
    <property type="match status" value="1"/>
</dbReference>
<dbReference type="EMBL" id="MPNT01000046">
    <property type="protein sequence ID" value="OJZ65776.1"/>
    <property type="molecule type" value="Genomic_DNA"/>
</dbReference>
<gene>
    <name evidence="3" type="ORF">BRW65_27955</name>
</gene>
<evidence type="ECO:0000313" key="4">
    <source>
        <dbReference type="Proteomes" id="UP000186438"/>
    </source>
</evidence>
<proteinExistence type="predicted"/>
<feature type="domain" description="PknH-like extracellular" evidence="2">
    <location>
        <begin position="74"/>
        <end position="255"/>
    </location>
</feature>
<reference evidence="3 4" key="1">
    <citation type="submission" date="2016-11" db="EMBL/GenBank/DDBJ databases">
        <title>Genome sequences of unsequenced Mycobacteria.</title>
        <authorList>
            <person name="Greninger A.L."/>
            <person name="Fang F."/>
            <person name="Jerome K.R."/>
        </authorList>
    </citation>
    <scope>NUCLEOTIDE SEQUENCE [LARGE SCALE GENOMIC DNA]</scope>
    <source>
        <strain evidence="3 4">M11</strain>
    </source>
</reference>
<feature type="region of interest" description="Disordered" evidence="1">
    <location>
        <begin position="1"/>
        <end position="25"/>
    </location>
</feature>
<dbReference type="InterPro" id="IPR026954">
    <property type="entry name" value="PknH-like_Extracell"/>
</dbReference>
<protein>
    <recommendedName>
        <fullName evidence="2">PknH-like extracellular domain-containing protein</fullName>
    </recommendedName>
</protein>